<dbReference type="VEuPathDB" id="FungiDB:CCM_09053"/>
<accession>A0A2H4SWF4</accession>
<dbReference type="Proteomes" id="UP000323067">
    <property type="component" value="Chromosome i"/>
</dbReference>
<feature type="compositionally biased region" description="Acidic residues" evidence="1">
    <location>
        <begin position="63"/>
        <end position="88"/>
    </location>
</feature>
<dbReference type="InterPro" id="IPR011990">
    <property type="entry name" value="TPR-like_helical_dom_sf"/>
</dbReference>
<feature type="region of interest" description="Disordered" evidence="1">
    <location>
        <begin position="60"/>
        <end position="90"/>
    </location>
</feature>
<evidence type="ECO:0000256" key="1">
    <source>
        <dbReference type="SAM" id="MobiDB-lite"/>
    </source>
</evidence>
<dbReference type="SUPFAM" id="SSF48452">
    <property type="entry name" value="TPR-like"/>
    <property type="match status" value="2"/>
</dbReference>
<dbReference type="Pfam" id="PF13424">
    <property type="entry name" value="TPR_12"/>
    <property type="match status" value="1"/>
</dbReference>
<proteinExistence type="predicted"/>
<dbReference type="VEuPathDB" id="FungiDB:A9K55_000428"/>
<organism evidence="2 3">
    <name type="scientific">Cordyceps militaris</name>
    <name type="common">Caterpillar fungus</name>
    <name type="synonym">Clavaria militaris</name>
    <dbReference type="NCBI Taxonomy" id="73501"/>
    <lineage>
        <taxon>Eukaryota</taxon>
        <taxon>Fungi</taxon>
        <taxon>Dikarya</taxon>
        <taxon>Ascomycota</taxon>
        <taxon>Pezizomycotina</taxon>
        <taxon>Sordariomycetes</taxon>
        <taxon>Hypocreomycetidae</taxon>
        <taxon>Hypocreales</taxon>
        <taxon>Cordycipitaceae</taxon>
        <taxon>Cordyceps</taxon>
    </lineage>
</organism>
<protein>
    <submittedName>
        <fullName evidence="2">Tetratricopeptide repeat domain containing</fullName>
    </submittedName>
</protein>
<name>A0A2H4SWF4_CORMI</name>
<reference evidence="2 3" key="1">
    <citation type="journal article" date="2017" name="BMC Genomics">
        <title>Chromosome level assembly and secondary metabolite potential of the parasitic fungus Cordyceps militaris.</title>
        <authorList>
            <person name="Kramer G.J."/>
            <person name="Nodwell J.R."/>
        </authorList>
    </citation>
    <scope>NUCLEOTIDE SEQUENCE [LARGE SCALE GENOMIC DNA]</scope>
    <source>
        <strain evidence="2 3">ATCC 34164</strain>
    </source>
</reference>
<dbReference type="Gene3D" id="1.25.40.10">
    <property type="entry name" value="Tetratricopeptide repeat domain"/>
    <property type="match status" value="1"/>
</dbReference>
<dbReference type="EMBL" id="CP023328">
    <property type="protein sequence ID" value="ATY67435.1"/>
    <property type="molecule type" value="Genomic_DNA"/>
</dbReference>
<sequence>MSEFEPTRVDCSGMFEIVPMYDAQRLEPAALRLLELLAFLGTGLPETLVKALALELLPAAAAADEDEDEGDDEDDDDDDEEEEDDTPPYDEAAYAAGRDALSAEPLIVLEGPEKKLVILDALQNQVFATLNDDKRHRFFAGVTRAIWAEWPAALPAPSQPPLLPEPKTRAQQLLLVSRWPACEDLEHTVTRLEDLYPSIRELLSDEEALLCGKLITEGAWFQIERGYRSKIIPCLITAMHIGLATEHPDAAAFVADVRFCLGVVAMESNDFGVSRTHKEKSFAIVAGLCGGGGGSPDADDERLALAYAERGVSRLQDARYDEAVADTQAAIRIMRRLRVPHGAPEANLAWALLAQRRLAECEALLDESLAAAAHDGEGTGLGLLLSAAAALRAAQGDAEESGACLRRAWEHLCGVVGKRDPCTARVAHKLAEHLLRRSEPEEALVLLNEALNAWGVDPLANQNEEARTLYWKSRAVAALGRAETATRLRKKSILLYNDITNESKDVDTISAQDFDALVPFWSL</sequence>
<evidence type="ECO:0000313" key="2">
    <source>
        <dbReference type="EMBL" id="ATY67435.1"/>
    </source>
</evidence>
<dbReference type="AlphaFoldDB" id="A0A2H4SWF4"/>
<dbReference type="OrthoDB" id="6161812at2759"/>
<evidence type="ECO:0000313" key="3">
    <source>
        <dbReference type="Proteomes" id="UP000323067"/>
    </source>
</evidence>
<gene>
    <name evidence="2" type="ORF">A9K55_000428</name>
</gene>